<feature type="domain" description="Amidohydrolase-related" evidence="1">
    <location>
        <begin position="6"/>
        <end position="282"/>
    </location>
</feature>
<protein>
    <submittedName>
        <fullName evidence="2">Amidohydrolase</fullName>
    </submittedName>
</protein>
<comment type="caution">
    <text evidence="2">The sequence shown here is derived from an EMBL/GenBank/DDBJ whole genome shotgun (WGS) entry which is preliminary data.</text>
</comment>
<dbReference type="InterPro" id="IPR052358">
    <property type="entry name" value="Aro_Compnd_Degr_Hydrolases"/>
</dbReference>
<dbReference type="InterPro" id="IPR032466">
    <property type="entry name" value="Metal_Hydrolase"/>
</dbReference>
<dbReference type="InterPro" id="IPR006680">
    <property type="entry name" value="Amidohydro-rel"/>
</dbReference>
<dbReference type="SUPFAM" id="SSF51556">
    <property type="entry name" value="Metallo-dependent hydrolases"/>
    <property type="match status" value="1"/>
</dbReference>
<gene>
    <name evidence="2" type="ORF">CAL20_08210</name>
</gene>
<evidence type="ECO:0000313" key="3">
    <source>
        <dbReference type="Proteomes" id="UP000216885"/>
    </source>
</evidence>
<dbReference type="PANTHER" id="PTHR35563">
    <property type="entry name" value="BARREL METAL-DEPENDENT HYDROLASE, PUTATIVE (AFU_ORTHOLOGUE AFUA_1G16240)-RELATED"/>
    <property type="match status" value="1"/>
</dbReference>
<sequence length="282" mass="30325">MPAGACDCHVHVVGDPVRYPMAADRHYTPGRASVSDLKQHMSSLGISRAVIVQPSVYGTDNACMLDGLRDLDGAGRGVAVLDDSADDAQLRDFHSLGVRGLRLNLESVGSRDTQRMRDDLQAWARRVAPLDWHLQVYASLDVIAEVVPILQTLPVPVVLDHFAGVPAGAALTDSRVQAVLRLVASGAAYVKLSAPYRIDPSGTAGEAVAGLAAAFIGANPDRMLWASDWPHTNREPGKSPLEVSAYRHIGSPRLAQEINAWLSDEAVRARVLVENPARLYGF</sequence>
<accession>A0A261UA61</accession>
<proteinExistence type="predicted"/>
<dbReference type="GO" id="GO:0016787">
    <property type="term" value="F:hydrolase activity"/>
    <property type="evidence" value="ECO:0007669"/>
    <property type="project" value="UniProtKB-KW"/>
</dbReference>
<keyword evidence="3" id="KW-1185">Reference proteome</keyword>
<dbReference type="Pfam" id="PF04909">
    <property type="entry name" value="Amidohydro_2"/>
    <property type="match status" value="1"/>
</dbReference>
<organism evidence="2 3">
    <name type="scientific">Bordetella genomosp. 4</name>
    <dbReference type="NCBI Taxonomy" id="463044"/>
    <lineage>
        <taxon>Bacteria</taxon>
        <taxon>Pseudomonadati</taxon>
        <taxon>Pseudomonadota</taxon>
        <taxon>Betaproteobacteria</taxon>
        <taxon>Burkholderiales</taxon>
        <taxon>Alcaligenaceae</taxon>
        <taxon>Bordetella</taxon>
    </lineage>
</organism>
<name>A0A261UA61_9BORD</name>
<evidence type="ECO:0000259" key="1">
    <source>
        <dbReference type="Pfam" id="PF04909"/>
    </source>
</evidence>
<dbReference type="Gene3D" id="3.20.20.140">
    <property type="entry name" value="Metal-dependent hydrolases"/>
    <property type="match status" value="1"/>
</dbReference>
<reference evidence="2 3" key="1">
    <citation type="submission" date="2017-05" db="EMBL/GenBank/DDBJ databases">
        <title>Complete and WGS of Bordetella genogroups.</title>
        <authorList>
            <person name="Spilker T."/>
            <person name="LiPuma J."/>
        </authorList>
    </citation>
    <scope>NUCLEOTIDE SEQUENCE [LARGE SCALE GENOMIC DNA]</scope>
    <source>
        <strain evidence="2 3">AU9919</strain>
    </source>
</reference>
<keyword evidence="2" id="KW-0378">Hydrolase</keyword>
<dbReference type="PANTHER" id="PTHR35563:SF2">
    <property type="entry name" value="BARREL METAL-DEPENDENT HYDROLASE, PUTATIVE (AFU_ORTHOLOGUE AFUA_1G16240)-RELATED"/>
    <property type="match status" value="1"/>
</dbReference>
<dbReference type="EMBL" id="NEVQ01000012">
    <property type="protein sequence ID" value="OZI57753.1"/>
    <property type="molecule type" value="Genomic_DNA"/>
</dbReference>
<dbReference type="Proteomes" id="UP000216885">
    <property type="component" value="Unassembled WGS sequence"/>
</dbReference>
<dbReference type="AlphaFoldDB" id="A0A261UA61"/>
<evidence type="ECO:0000313" key="2">
    <source>
        <dbReference type="EMBL" id="OZI57753.1"/>
    </source>
</evidence>